<accession>A0A0R3PI65</accession>
<dbReference type="OrthoDB" id="5859114at2759"/>
<dbReference type="Proteomes" id="UP000267027">
    <property type="component" value="Unassembled WGS sequence"/>
</dbReference>
<proteinExistence type="predicted"/>
<feature type="compositionally biased region" description="Acidic residues" evidence="1">
    <location>
        <begin position="24"/>
        <end position="40"/>
    </location>
</feature>
<feature type="compositionally biased region" description="Basic and acidic residues" evidence="1">
    <location>
        <begin position="72"/>
        <end position="84"/>
    </location>
</feature>
<dbReference type="STRING" id="334426.A0A0R3PI65"/>
<evidence type="ECO:0000313" key="3">
    <source>
        <dbReference type="Proteomes" id="UP000267027"/>
    </source>
</evidence>
<gene>
    <name evidence="2" type="ORF">ACOC_LOCUS4043</name>
</gene>
<evidence type="ECO:0000313" key="4">
    <source>
        <dbReference type="WBParaSite" id="ACOC_0000404201-mRNA-1"/>
    </source>
</evidence>
<name>A0A0R3PI65_ANGCS</name>
<keyword evidence="3" id="KW-1185">Reference proteome</keyword>
<dbReference type="WBParaSite" id="ACOC_0000404201-mRNA-1">
    <property type="protein sequence ID" value="ACOC_0000404201-mRNA-1"/>
    <property type="gene ID" value="ACOC_0000404201"/>
</dbReference>
<dbReference type="AlphaFoldDB" id="A0A0R3PI65"/>
<protein>
    <submittedName>
        <fullName evidence="2 4">Uncharacterized protein</fullName>
    </submittedName>
</protein>
<organism evidence="4">
    <name type="scientific">Angiostrongylus costaricensis</name>
    <name type="common">Nematode worm</name>
    <dbReference type="NCBI Taxonomy" id="334426"/>
    <lineage>
        <taxon>Eukaryota</taxon>
        <taxon>Metazoa</taxon>
        <taxon>Ecdysozoa</taxon>
        <taxon>Nematoda</taxon>
        <taxon>Chromadorea</taxon>
        <taxon>Rhabditida</taxon>
        <taxon>Rhabditina</taxon>
        <taxon>Rhabditomorpha</taxon>
        <taxon>Strongyloidea</taxon>
        <taxon>Metastrongylidae</taxon>
        <taxon>Angiostrongylus</taxon>
    </lineage>
</organism>
<evidence type="ECO:0000313" key="2">
    <source>
        <dbReference type="EMBL" id="VDM55628.1"/>
    </source>
</evidence>
<dbReference type="EMBL" id="UYYA01001826">
    <property type="protein sequence ID" value="VDM55628.1"/>
    <property type="molecule type" value="Genomic_DNA"/>
</dbReference>
<sequence>MVGPAQLVKTGRPSIREEDNGNVSDDEDVVDEDDLEDDEQLFVPQPPTPDLLKSTRRGRGDERPTSYQNSPEDPKRRFEKSDRREKRRSYTTSILISPHAERPMPITRQKSLGENTAFGLTDDDITVNISKGQLLIDNNKGGKLVQRRKSYKGVPCLDLN</sequence>
<reference evidence="2 3" key="2">
    <citation type="submission" date="2018-11" db="EMBL/GenBank/DDBJ databases">
        <authorList>
            <consortium name="Pathogen Informatics"/>
        </authorList>
    </citation>
    <scope>NUCLEOTIDE SEQUENCE [LARGE SCALE GENOMIC DNA]</scope>
    <source>
        <strain evidence="2 3">Costa Rica</strain>
    </source>
</reference>
<feature type="region of interest" description="Disordered" evidence="1">
    <location>
        <begin position="1"/>
        <end position="90"/>
    </location>
</feature>
<reference evidence="4" key="1">
    <citation type="submission" date="2017-02" db="UniProtKB">
        <authorList>
            <consortium name="WormBaseParasite"/>
        </authorList>
    </citation>
    <scope>IDENTIFICATION</scope>
</reference>
<evidence type="ECO:0000256" key="1">
    <source>
        <dbReference type="SAM" id="MobiDB-lite"/>
    </source>
</evidence>